<dbReference type="GO" id="GO:0016887">
    <property type="term" value="F:ATP hydrolysis activity"/>
    <property type="evidence" value="ECO:0007669"/>
    <property type="project" value="RHEA"/>
</dbReference>
<dbReference type="SUPFAM" id="SSF52540">
    <property type="entry name" value="P-loop containing nucleoside triphosphate hydrolases"/>
    <property type="match status" value="1"/>
</dbReference>
<feature type="non-terminal residue" evidence="3">
    <location>
        <position position="129"/>
    </location>
</feature>
<dbReference type="GO" id="GO:0043139">
    <property type="term" value="F:5'-3' DNA helicase activity"/>
    <property type="evidence" value="ECO:0007669"/>
    <property type="project" value="UniProtKB-EC"/>
</dbReference>
<evidence type="ECO:0000259" key="2">
    <source>
        <dbReference type="Pfam" id="PF05970"/>
    </source>
</evidence>
<keyword evidence="1" id="KW-0378">Hydrolase</keyword>
<reference evidence="3 4" key="1">
    <citation type="submission" date="2014-04" db="EMBL/GenBank/DDBJ databases">
        <authorList>
            <consortium name="DOE Joint Genome Institute"/>
            <person name="Kuo A."/>
            <person name="Kohler A."/>
            <person name="Costa M.D."/>
            <person name="Nagy L.G."/>
            <person name="Floudas D."/>
            <person name="Copeland A."/>
            <person name="Barry K.W."/>
            <person name="Cichocki N."/>
            <person name="Veneault-Fourrey C."/>
            <person name="LaButti K."/>
            <person name="Lindquist E.A."/>
            <person name="Lipzen A."/>
            <person name="Lundell T."/>
            <person name="Morin E."/>
            <person name="Murat C."/>
            <person name="Sun H."/>
            <person name="Tunlid A."/>
            <person name="Henrissat B."/>
            <person name="Grigoriev I.V."/>
            <person name="Hibbett D.S."/>
            <person name="Martin F."/>
            <person name="Nordberg H.P."/>
            <person name="Cantor M.N."/>
            <person name="Hua S.X."/>
        </authorList>
    </citation>
    <scope>NUCLEOTIDE SEQUENCE [LARGE SCALE GENOMIC DNA]</scope>
    <source>
        <strain evidence="3 4">Marx 270</strain>
    </source>
</reference>
<keyword evidence="1" id="KW-0067">ATP-binding</keyword>
<sequence length="129" mass="14386">LLDNQQRAYDIIDWHLQQFVSGHCLDQLHMIIPGEGGVGKSKTIQTISENFAWRGIGGMLVKAVYTGIAASVIDGKTLHNIGMIPLNGGKQSAQTMKKLEDYWHDKSYLIIDEMSMLSRPFLAKLSNII</sequence>
<proteinExistence type="inferred from homology"/>
<accession>A0A0C3JBX8</accession>
<dbReference type="Proteomes" id="UP000054217">
    <property type="component" value="Unassembled WGS sequence"/>
</dbReference>
<dbReference type="GO" id="GO:0006281">
    <property type="term" value="P:DNA repair"/>
    <property type="evidence" value="ECO:0007669"/>
    <property type="project" value="UniProtKB-KW"/>
</dbReference>
<feature type="non-terminal residue" evidence="3">
    <location>
        <position position="1"/>
    </location>
</feature>
<dbReference type="GO" id="GO:0006310">
    <property type="term" value="P:DNA recombination"/>
    <property type="evidence" value="ECO:0007669"/>
    <property type="project" value="UniProtKB-KW"/>
</dbReference>
<keyword evidence="1" id="KW-0347">Helicase</keyword>
<dbReference type="InParanoid" id="A0A0C3JBX8"/>
<dbReference type="Gene3D" id="3.40.50.300">
    <property type="entry name" value="P-loop containing nucleotide triphosphate hydrolases"/>
    <property type="match status" value="1"/>
</dbReference>
<dbReference type="EC" id="5.6.2.3" evidence="1"/>
<keyword evidence="1" id="KW-0227">DNA damage</keyword>
<dbReference type="InterPro" id="IPR010285">
    <property type="entry name" value="DNA_helicase_pif1-like_DEAD"/>
</dbReference>
<gene>
    <name evidence="3" type="ORF">M404DRAFT_61517</name>
</gene>
<dbReference type="EMBL" id="KN832074">
    <property type="protein sequence ID" value="KIN95181.1"/>
    <property type="molecule type" value="Genomic_DNA"/>
</dbReference>
<dbReference type="GO" id="GO:0000723">
    <property type="term" value="P:telomere maintenance"/>
    <property type="evidence" value="ECO:0007669"/>
    <property type="project" value="InterPro"/>
</dbReference>
<organism evidence="3 4">
    <name type="scientific">Pisolithus tinctorius Marx 270</name>
    <dbReference type="NCBI Taxonomy" id="870435"/>
    <lineage>
        <taxon>Eukaryota</taxon>
        <taxon>Fungi</taxon>
        <taxon>Dikarya</taxon>
        <taxon>Basidiomycota</taxon>
        <taxon>Agaricomycotina</taxon>
        <taxon>Agaricomycetes</taxon>
        <taxon>Agaricomycetidae</taxon>
        <taxon>Boletales</taxon>
        <taxon>Sclerodermatineae</taxon>
        <taxon>Pisolithaceae</taxon>
        <taxon>Pisolithus</taxon>
    </lineage>
</organism>
<evidence type="ECO:0000313" key="3">
    <source>
        <dbReference type="EMBL" id="KIN95181.1"/>
    </source>
</evidence>
<keyword evidence="1" id="KW-0234">DNA repair</keyword>
<dbReference type="InterPro" id="IPR027417">
    <property type="entry name" value="P-loop_NTPase"/>
</dbReference>
<keyword evidence="1" id="KW-0233">DNA recombination</keyword>
<dbReference type="OrthoDB" id="432234at2759"/>
<dbReference type="InterPro" id="IPR051055">
    <property type="entry name" value="PIF1_helicase"/>
</dbReference>
<feature type="domain" description="DNA helicase Pif1-like DEAD-box helicase" evidence="2">
    <location>
        <begin position="29"/>
        <end position="127"/>
    </location>
</feature>
<comment type="similarity">
    <text evidence="1">Belongs to the helicase family.</text>
</comment>
<protein>
    <recommendedName>
        <fullName evidence="1">ATP-dependent DNA helicase</fullName>
        <ecNumber evidence="1">5.6.2.3</ecNumber>
    </recommendedName>
</protein>
<dbReference type="HOGENOM" id="CLU_001613_2_1_1"/>
<evidence type="ECO:0000313" key="4">
    <source>
        <dbReference type="Proteomes" id="UP000054217"/>
    </source>
</evidence>
<dbReference type="PANTHER" id="PTHR47642">
    <property type="entry name" value="ATP-DEPENDENT DNA HELICASE"/>
    <property type="match status" value="1"/>
</dbReference>
<reference evidence="4" key="2">
    <citation type="submission" date="2015-01" db="EMBL/GenBank/DDBJ databases">
        <title>Evolutionary Origins and Diversification of the Mycorrhizal Mutualists.</title>
        <authorList>
            <consortium name="DOE Joint Genome Institute"/>
            <consortium name="Mycorrhizal Genomics Consortium"/>
            <person name="Kohler A."/>
            <person name="Kuo A."/>
            <person name="Nagy L.G."/>
            <person name="Floudas D."/>
            <person name="Copeland A."/>
            <person name="Barry K.W."/>
            <person name="Cichocki N."/>
            <person name="Veneault-Fourrey C."/>
            <person name="LaButti K."/>
            <person name="Lindquist E.A."/>
            <person name="Lipzen A."/>
            <person name="Lundell T."/>
            <person name="Morin E."/>
            <person name="Murat C."/>
            <person name="Riley R."/>
            <person name="Ohm R."/>
            <person name="Sun H."/>
            <person name="Tunlid A."/>
            <person name="Henrissat B."/>
            <person name="Grigoriev I.V."/>
            <person name="Hibbett D.S."/>
            <person name="Martin F."/>
        </authorList>
    </citation>
    <scope>NUCLEOTIDE SEQUENCE [LARGE SCALE GENOMIC DNA]</scope>
    <source>
        <strain evidence="4">Marx 270</strain>
    </source>
</reference>
<name>A0A0C3JBX8_PISTI</name>
<comment type="catalytic activity">
    <reaction evidence="1">
        <text>ATP + H2O = ADP + phosphate + H(+)</text>
        <dbReference type="Rhea" id="RHEA:13065"/>
        <dbReference type="ChEBI" id="CHEBI:15377"/>
        <dbReference type="ChEBI" id="CHEBI:15378"/>
        <dbReference type="ChEBI" id="CHEBI:30616"/>
        <dbReference type="ChEBI" id="CHEBI:43474"/>
        <dbReference type="ChEBI" id="CHEBI:456216"/>
        <dbReference type="EC" id="5.6.2.3"/>
    </reaction>
</comment>
<keyword evidence="4" id="KW-1185">Reference proteome</keyword>
<keyword evidence="1" id="KW-0547">Nucleotide-binding</keyword>
<dbReference type="Pfam" id="PF05970">
    <property type="entry name" value="PIF1"/>
    <property type="match status" value="1"/>
</dbReference>
<evidence type="ECO:0000256" key="1">
    <source>
        <dbReference type="RuleBase" id="RU363044"/>
    </source>
</evidence>
<dbReference type="AlphaFoldDB" id="A0A0C3JBX8"/>
<dbReference type="GO" id="GO:0005524">
    <property type="term" value="F:ATP binding"/>
    <property type="evidence" value="ECO:0007669"/>
    <property type="project" value="UniProtKB-KW"/>
</dbReference>
<comment type="cofactor">
    <cofactor evidence="1">
        <name>Mg(2+)</name>
        <dbReference type="ChEBI" id="CHEBI:18420"/>
    </cofactor>
</comment>